<dbReference type="SUPFAM" id="SSF49503">
    <property type="entry name" value="Cupredoxins"/>
    <property type="match status" value="3"/>
</dbReference>
<dbReference type="InterPro" id="IPR008972">
    <property type="entry name" value="Cupredoxin"/>
</dbReference>
<dbReference type="InterPro" id="IPR011706">
    <property type="entry name" value="Cu-oxidase_C"/>
</dbReference>
<keyword evidence="4" id="KW-0472">Membrane</keyword>
<dbReference type="PANTHER" id="PTHR11709:SF2">
    <property type="entry name" value="MULTICOPPER OXIDASE LPR1"/>
    <property type="match status" value="1"/>
</dbReference>
<sequence>MQGPGPQSTMGGVGWWPLLAVAVALLLAGLILAQRGRRKPAAGEDTPSGTLSRRRLLWWTVVGAGLAAVGAAGLWSSRNAGTPGTPTAGPGAGRGAGAAGSPEVLSSARGRLEVDLRSAPTSLRVGGRQATVWAYNGSLPGPTLSVKPGDTLRVRMANGLDDPTNLHVHGLHVSPEGNGDNPFITINPGDDFDYEFHVPEDHPPGTYWYHPHHHGHVAEQLAVGLYGAIIVEDPAELPVTRERVLVISDLSLDARGNVAGVSPMEQMMGREGEMVLVNGQISPTFSAAPGERERWRIINACPSRYLKLSLDGQPLSLLARDLGRLSEPVEITDVDLAPGNRVELLVETRAGAATLVTEPVDRGNMPGMMGQLSRGSGPVALLRLEVTGDEASPLAAFPAGPALRDLRDGPVSNRRTLDFGMGGMGGMGGGGGMGRMSGGMMSFTINGREFDAGRTDSPVAAGAVEEWTLRNSSPMDHPVHLHVWPMQVVDGGPGDLADPLWLDVVNVPAFGQVTVRIPFEDFTGRTVYHCHILDHEDLGMMGTVEVR</sequence>
<dbReference type="GO" id="GO:0016491">
    <property type="term" value="F:oxidoreductase activity"/>
    <property type="evidence" value="ECO:0007669"/>
    <property type="project" value="UniProtKB-KW"/>
</dbReference>
<protein>
    <submittedName>
        <fullName evidence="8">Multicopper oxidase family protein</fullName>
    </submittedName>
</protein>
<name>A0A0B6TSJ0_9CORY</name>
<dbReference type="PROSITE" id="PS00080">
    <property type="entry name" value="MULTICOPPER_OXIDASE2"/>
    <property type="match status" value="1"/>
</dbReference>
<feature type="domain" description="Plastocyanin-like" evidence="5">
    <location>
        <begin position="271"/>
        <end position="349"/>
    </location>
</feature>
<evidence type="ECO:0000256" key="1">
    <source>
        <dbReference type="ARBA" id="ARBA00022723"/>
    </source>
</evidence>
<dbReference type="Proteomes" id="UP000031928">
    <property type="component" value="Chromosome"/>
</dbReference>
<feature type="transmembrane region" description="Helical" evidence="4">
    <location>
        <begin position="15"/>
        <end position="33"/>
    </location>
</feature>
<dbReference type="InterPro" id="IPR045087">
    <property type="entry name" value="Cu-oxidase_fam"/>
</dbReference>
<organism evidence="8 9">
    <name type="scientific">Corynebacterium marinum DSM 44953</name>
    <dbReference type="NCBI Taxonomy" id="1224162"/>
    <lineage>
        <taxon>Bacteria</taxon>
        <taxon>Bacillati</taxon>
        <taxon>Actinomycetota</taxon>
        <taxon>Actinomycetes</taxon>
        <taxon>Mycobacteriales</taxon>
        <taxon>Corynebacteriaceae</taxon>
        <taxon>Corynebacterium</taxon>
    </lineage>
</organism>
<dbReference type="InterPro" id="IPR001117">
    <property type="entry name" value="Cu-oxidase_2nd"/>
</dbReference>
<keyword evidence="4" id="KW-0812">Transmembrane</keyword>
<dbReference type="CDD" id="cd13881">
    <property type="entry name" value="CuRO_2_McoC_like"/>
    <property type="match status" value="1"/>
</dbReference>
<evidence type="ECO:0000259" key="6">
    <source>
        <dbReference type="Pfam" id="PF07731"/>
    </source>
</evidence>
<dbReference type="Pfam" id="PF07731">
    <property type="entry name" value="Cu-oxidase_2"/>
    <property type="match status" value="1"/>
</dbReference>
<feature type="region of interest" description="Disordered" evidence="3">
    <location>
        <begin position="75"/>
        <end position="104"/>
    </location>
</feature>
<dbReference type="PANTHER" id="PTHR11709">
    <property type="entry name" value="MULTI-COPPER OXIDASE"/>
    <property type="match status" value="1"/>
</dbReference>
<dbReference type="GO" id="GO:0005507">
    <property type="term" value="F:copper ion binding"/>
    <property type="evidence" value="ECO:0007669"/>
    <property type="project" value="InterPro"/>
</dbReference>
<dbReference type="AlphaFoldDB" id="A0A0B6TSJ0"/>
<dbReference type="CDD" id="cd13853">
    <property type="entry name" value="CuRO_1_Tth-MCO_like"/>
    <property type="match status" value="1"/>
</dbReference>
<keyword evidence="4" id="KW-1133">Transmembrane helix</keyword>
<evidence type="ECO:0000256" key="3">
    <source>
        <dbReference type="SAM" id="MobiDB-lite"/>
    </source>
</evidence>
<keyword evidence="1" id="KW-0479">Metal-binding</keyword>
<dbReference type="KEGG" id="cmq:B840_00480"/>
<evidence type="ECO:0000256" key="4">
    <source>
        <dbReference type="SAM" id="Phobius"/>
    </source>
</evidence>
<dbReference type="Pfam" id="PF07732">
    <property type="entry name" value="Cu-oxidase_3"/>
    <property type="match status" value="1"/>
</dbReference>
<dbReference type="HOGENOM" id="CLU_009100_2_1_11"/>
<evidence type="ECO:0000313" key="9">
    <source>
        <dbReference type="Proteomes" id="UP000031928"/>
    </source>
</evidence>
<dbReference type="Gene3D" id="2.60.40.420">
    <property type="entry name" value="Cupredoxins - blue copper proteins"/>
    <property type="match status" value="3"/>
</dbReference>
<gene>
    <name evidence="8" type="ORF">B840_00480</name>
</gene>
<proteinExistence type="predicted"/>
<accession>A0A0B6TSJ0</accession>
<dbReference type="STRING" id="1224162.B840_00480"/>
<dbReference type="EMBL" id="CP007790">
    <property type="protein sequence ID" value="AJK67736.1"/>
    <property type="molecule type" value="Genomic_DNA"/>
</dbReference>
<feature type="compositionally biased region" description="Low complexity" evidence="3">
    <location>
        <begin position="75"/>
        <end position="89"/>
    </location>
</feature>
<feature type="domain" description="Plastocyanin-like" evidence="6">
    <location>
        <begin position="440"/>
        <end position="546"/>
    </location>
</feature>
<keyword evidence="9" id="KW-1185">Reference proteome</keyword>
<reference evidence="8 9" key="1">
    <citation type="submission" date="2014-05" db="EMBL/GenBank/DDBJ databases">
        <title>Complete genome sequence of Corynebacterium marinum DSM 44953.</title>
        <authorList>
            <person name="Schaffert L."/>
            <person name="Albersmeier A."/>
            <person name="Kalinowski J."/>
            <person name="Ruckert C."/>
        </authorList>
    </citation>
    <scope>NUCLEOTIDE SEQUENCE [LARGE SCALE GENOMIC DNA]</scope>
    <source>
        <strain evidence="8 9">DSM 44953</strain>
    </source>
</reference>
<dbReference type="CDD" id="cd13900">
    <property type="entry name" value="CuRO_3_Tth-MCO_like"/>
    <property type="match status" value="1"/>
</dbReference>
<dbReference type="InterPro" id="IPR011707">
    <property type="entry name" value="Cu-oxidase-like_N"/>
</dbReference>
<evidence type="ECO:0000256" key="2">
    <source>
        <dbReference type="ARBA" id="ARBA00023002"/>
    </source>
</evidence>
<evidence type="ECO:0000313" key="8">
    <source>
        <dbReference type="EMBL" id="AJK67736.1"/>
    </source>
</evidence>
<feature type="domain" description="Plastocyanin-like" evidence="7">
    <location>
        <begin position="125"/>
        <end position="235"/>
    </location>
</feature>
<dbReference type="InterPro" id="IPR002355">
    <property type="entry name" value="Cu_oxidase_Cu_BS"/>
</dbReference>
<evidence type="ECO:0000259" key="5">
    <source>
        <dbReference type="Pfam" id="PF00394"/>
    </source>
</evidence>
<keyword evidence="2" id="KW-0560">Oxidoreductase</keyword>
<feature type="transmembrane region" description="Helical" evidence="4">
    <location>
        <begin position="56"/>
        <end position="75"/>
    </location>
</feature>
<evidence type="ECO:0000259" key="7">
    <source>
        <dbReference type="Pfam" id="PF07732"/>
    </source>
</evidence>
<dbReference type="Pfam" id="PF00394">
    <property type="entry name" value="Cu-oxidase"/>
    <property type="match status" value="1"/>
</dbReference>
<dbReference type="RefSeq" id="WP_229676568.1">
    <property type="nucleotide sequence ID" value="NZ_CP007790.1"/>
</dbReference>